<reference evidence="3 4" key="1">
    <citation type="journal article" date="2019" name="Sci. Rep.">
        <title>Orb-weaving spider Araneus ventricosus genome elucidates the spidroin gene catalogue.</title>
        <authorList>
            <person name="Kono N."/>
            <person name="Nakamura H."/>
            <person name="Ohtoshi R."/>
            <person name="Moran D.A.P."/>
            <person name="Shinohara A."/>
            <person name="Yoshida Y."/>
            <person name="Fujiwara M."/>
            <person name="Mori M."/>
            <person name="Tomita M."/>
            <person name="Arakawa K."/>
        </authorList>
    </citation>
    <scope>NUCLEOTIDE SEQUENCE [LARGE SCALE GENOMIC DNA]</scope>
</reference>
<feature type="domain" description="Ran-GTPase activating protein 1 C-terminal" evidence="2">
    <location>
        <begin position="64"/>
        <end position="224"/>
    </location>
</feature>
<dbReference type="InterPro" id="IPR009109">
    <property type="entry name" value="Ran_GTPase_activating_1_C"/>
</dbReference>
<dbReference type="Proteomes" id="UP000499080">
    <property type="component" value="Unassembled WGS sequence"/>
</dbReference>
<accession>A0A4Y2I3D1</accession>
<evidence type="ECO:0000313" key="4">
    <source>
        <dbReference type="Proteomes" id="UP000499080"/>
    </source>
</evidence>
<dbReference type="Pfam" id="PF07834">
    <property type="entry name" value="RanGAP1_C"/>
    <property type="match status" value="1"/>
</dbReference>
<dbReference type="Gene3D" id="1.25.40.200">
    <property type="entry name" value="Ran-GTPase activating protein 1, C-terminal domain"/>
    <property type="match status" value="1"/>
</dbReference>
<evidence type="ECO:0000259" key="2">
    <source>
        <dbReference type="Pfam" id="PF07834"/>
    </source>
</evidence>
<feature type="region of interest" description="Disordered" evidence="1">
    <location>
        <begin position="1"/>
        <end position="63"/>
    </location>
</feature>
<dbReference type="GO" id="GO:0007165">
    <property type="term" value="P:signal transduction"/>
    <property type="evidence" value="ECO:0007669"/>
    <property type="project" value="InterPro"/>
</dbReference>
<gene>
    <name evidence="3" type="ORF">AVEN_108202_1</name>
</gene>
<dbReference type="SUPFAM" id="SSF69099">
    <property type="entry name" value="Ran-GTPase activating protein 1 (RanGAP1), C-terminal domain"/>
    <property type="match status" value="1"/>
</dbReference>
<organism evidence="3 4">
    <name type="scientific">Araneus ventricosus</name>
    <name type="common">Orbweaver spider</name>
    <name type="synonym">Epeira ventricosa</name>
    <dbReference type="NCBI Taxonomy" id="182803"/>
    <lineage>
        <taxon>Eukaryota</taxon>
        <taxon>Metazoa</taxon>
        <taxon>Ecdysozoa</taxon>
        <taxon>Arthropoda</taxon>
        <taxon>Chelicerata</taxon>
        <taxon>Arachnida</taxon>
        <taxon>Araneae</taxon>
        <taxon>Araneomorphae</taxon>
        <taxon>Entelegynae</taxon>
        <taxon>Araneoidea</taxon>
        <taxon>Araneidae</taxon>
        <taxon>Araneus</taxon>
    </lineage>
</organism>
<evidence type="ECO:0000313" key="3">
    <source>
        <dbReference type="EMBL" id="GBM72050.1"/>
    </source>
</evidence>
<feature type="compositionally biased region" description="Acidic residues" evidence="1">
    <location>
        <begin position="14"/>
        <end position="43"/>
    </location>
</feature>
<keyword evidence="4" id="KW-1185">Reference proteome</keyword>
<evidence type="ECO:0000256" key="1">
    <source>
        <dbReference type="SAM" id="MobiDB-lite"/>
    </source>
</evidence>
<dbReference type="OrthoDB" id="184583at2759"/>
<dbReference type="AlphaFoldDB" id="A0A4Y2I3D1"/>
<protein>
    <recommendedName>
        <fullName evidence="2">Ran-GTPase activating protein 1 C-terminal domain-containing protein</fullName>
    </recommendedName>
</protein>
<sequence>MFRKNSPMALMWSENDDDDDDEDDDDYEDIDDEEDDDDYDSQDESSRPVGNKAHQSPLPKITHKSPMAKVTIADFLSNPTAESLVALHKAKEDLMSVLPKDPTITDCLELFLKISLVVKLDDDSAKTAASKYADDLLSKAYSLDSEDATSFNNQFLVAIGLLKGEDQKPKVGLDISGPLLVIEHAVKQPYFHASTRNLLQLFLSQPLQYVTAGGKAKHVLMQTLYQF</sequence>
<dbReference type="EMBL" id="BGPR01002353">
    <property type="protein sequence ID" value="GBM72050.1"/>
    <property type="molecule type" value="Genomic_DNA"/>
</dbReference>
<comment type="caution">
    <text evidence="3">The sequence shown here is derived from an EMBL/GenBank/DDBJ whole genome shotgun (WGS) entry which is preliminary data.</text>
</comment>
<dbReference type="GO" id="GO:0005096">
    <property type="term" value="F:GTPase activator activity"/>
    <property type="evidence" value="ECO:0007669"/>
    <property type="project" value="InterPro"/>
</dbReference>
<name>A0A4Y2I3D1_ARAVE</name>
<dbReference type="InterPro" id="IPR036720">
    <property type="entry name" value="RanGAP1_C_sf"/>
</dbReference>
<proteinExistence type="predicted"/>